<name>A0A1Q3D8Y1_CEPFO</name>
<dbReference type="OrthoDB" id="1166299at2759"/>
<evidence type="ECO:0000313" key="3">
    <source>
        <dbReference type="Proteomes" id="UP000187406"/>
    </source>
</evidence>
<reference evidence="3" key="1">
    <citation type="submission" date="2016-04" db="EMBL/GenBank/DDBJ databases">
        <title>Cephalotus genome sequencing.</title>
        <authorList>
            <person name="Fukushima K."/>
            <person name="Hasebe M."/>
            <person name="Fang X."/>
        </authorList>
    </citation>
    <scope>NUCLEOTIDE SEQUENCE [LARGE SCALE GENOMIC DNA]</scope>
    <source>
        <strain evidence="3">cv. St1</strain>
    </source>
</reference>
<evidence type="ECO:0000259" key="1">
    <source>
        <dbReference type="Pfam" id="PF04937"/>
    </source>
</evidence>
<keyword evidence="3" id="KW-1185">Reference proteome</keyword>
<feature type="non-terminal residue" evidence="2">
    <location>
        <position position="1"/>
    </location>
</feature>
<gene>
    <name evidence="2" type="ORF">CFOL_v3_32330</name>
</gene>
<dbReference type="EMBL" id="BDDD01005128">
    <property type="protein sequence ID" value="GAV88909.1"/>
    <property type="molecule type" value="Genomic_DNA"/>
</dbReference>
<feature type="domain" description="DUF659" evidence="1">
    <location>
        <begin position="195"/>
        <end position="331"/>
    </location>
</feature>
<sequence>SNDPRWEHGDPVPGTRGGTLCKCCGHVMKSGGVTHLKCNLAGNDRQKNVKACEQVPPEVKQEMRLLLKKKAEQNAKNKNKIKGIREELRSNILTDEAVNIVVADIMLDLLQRLNEVNVSKSQRSTLHQYLHIKSLQIESKNIMNIFKGGKIKEGMGRLISKIFIYDNVPPDKANSHHFKNLVWGCQVAGKGVEPPSANEIRTKYLDMEVEDVESYVNEMKDKWKRCVMDRQGRLNFMVYSRGSTIFLKYASGKIKDHIYIGLNERYCGRGKNNVIQVVTDNGSVYVKAGKLLMKKYNLYWTTCDAHCIDLMFEDIEKRDSVKSVILDGRMITNVIYNHSWLLGQMRKNCQGDIVRPGVTRFAINYIELDSLMEKRAGLKALYTSEEW</sequence>
<evidence type="ECO:0000313" key="2">
    <source>
        <dbReference type="EMBL" id="GAV88909.1"/>
    </source>
</evidence>
<dbReference type="InParanoid" id="A0A1Q3D8Y1"/>
<feature type="non-terminal residue" evidence="2">
    <location>
        <position position="387"/>
    </location>
</feature>
<dbReference type="Proteomes" id="UP000187406">
    <property type="component" value="Unassembled WGS sequence"/>
</dbReference>
<dbReference type="SUPFAM" id="SSF53098">
    <property type="entry name" value="Ribonuclease H-like"/>
    <property type="match status" value="1"/>
</dbReference>
<dbReference type="InterPro" id="IPR007021">
    <property type="entry name" value="DUF659"/>
</dbReference>
<proteinExistence type="predicted"/>
<dbReference type="PANTHER" id="PTHR32166">
    <property type="entry name" value="OSJNBA0013A04.12 PROTEIN"/>
    <property type="match status" value="1"/>
</dbReference>
<dbReference type="InterPro" id="IPR012337">
    <property type="entry name" value="RNaseH-like_sf"/>
</dbReference>
<accession>A0A1Q3D8Y1</accession>
<dbReference type="Pfam" id="PF04937">
    <property type="entry name" value="DUF659"/>
    <property type="match status" value="1"/>
</dbReference>
<dbReference type="STRING" id="3775.A0A1Q3D8Y1"/>
<dbReference type="AlphaFoldDB" id="A0A1Q3D8Y1"/>
<comment type="caution">
    <text evidence="2">The sequence shown here is derived from an EMBL/GenBank/DDBJ whole genome shotgun (WGS) entry which is preliminary data.</text>
</comment>
<protein>
    <submittedName>
        <fullName evidence="2">Zf-BED domain-containing protein/DUF659 domain-containing protein</fullName>
    </submittedName>
</protein>
<dbReference type="PANTHER" id="PTHR32166:SF122">
    <property type="entry name" value="OS09G0499600 PROTEIN"/>
    <property type="match status" value="1"/>
</dbReference>
<organism evidence="2 3">
    <name type="scientific">Cephalotus follicularis</name>
    <name type="common">Albany pitcher plant</name>
    <dbReference type="NCBI Taxonomy" id="3775"/>
    <lineage>
        <taxon>Eukaryota</taxon>
        <taxon>Viridiplantae</taxon>
        <taxon>Streptophyta</taxon>
        <taxon>Embryophyta</taxon>
        <taxon>Tracheophyta</taxon>
        <taxon>Spermatophyta</taxon>
        <taxon>Magnoliopsida</taxon>
        <taxon>eudicotyledons</taxon>
        <taxon>Gunneridae</taxon>
        <taxon>Pentapetalae</taxon>
        <taxon>rosids</taxon>
        <taxon>fabids</taxon>
        <taxon>Oxalidales</taxon>
        <taxon>Cephalotaceae</taxon>
        <taxon>Cephalotus</taxon>
    </lineage>
</organism>